<evidence type="ECO:0000256" key="1">
    <source>
        <dbReference type="SAM" id="SignalP"/>
    </source>
</evidence>
<dbReference type="AlphaFoldDB" id="A0A833U0I3"/>
<gene>
    <name evidence="2" type="ORF">GAK29_00844</name>
</gene>
<reference evidence="3" key="1">
    <citation type="journal article" date="2020" name="MBio">
        <title>Horizontal gene transfer to a defensive symbiont with a reduced genome amongst a multipartite beetle microbiome.</title>
        <authorList>
            <person name="Waterworth S.C."/>
            <person name="Florez L.V."/>
            <person name="Rees E.R."/>
            <person name="Hertweck C."/>
            <person name="Kaltenpoth M."/>
            <person name="Kwan J.C."/>
        </authorList>
    </citation>
    <scope>NUCLEOTIDE SEQUENCE [LARGE SCALE GENOMIC DNA]</scope>
</reference>
<proteinExistence type="predicted"/>
<feature type="signal peptide" evidence="1">
    <location>
        <begin position="1"/>
        <end position="20"/>
    </location>
</feature>
<comment type="caution">
    <text evidence="2">The sequence shown here is derived from an EMBL/GenBank/DDBJ whole genome shotgun (WGS) entry which is preliminary data.</text>
</comment>
<accession>A0A833U0I3</accession>
<dbReference type="Proteomes" id="UP000490535">
    <property type="component" value="Unassembled WGS sequence"/>
</dbReference>
<name>A0A833U0I3_ACIBZ</name>
<feature type="chain" id="PRO_5032658588" evidence="1">
    <location>
        <begin position="21"/>
        <end position="177"/>
    </location>
</feature>
<protein>
    <submittedName>
        <fullName evidence="2">Uncharacterized protein</fullName>
    </submittedName>
</protein>
<evidence type="ECO:0000313" key="2">
    <source>
        <dbReference type="EMBL" id="KAF1027203.1"/>
    </source>
</evidence>
<organism evidence="2 3">
    <name type="scientific">Acinetobacter bereziniae</name>
    <name type="common">Acinetobacter genomosp. 10</name>
    <dbReference type="NCBI Taxonomy" id="106648"/>
    <lineage>
        <taxon>Bacteria</taxon>
        <taxon>Pseudomonadati</taxon>
        <taxon>Pseudomonadota</taxon>
        <taxon>Gammaproteobacteria</taxon>
        <taxon>Moraxellales</taxon>
        <taxon>Moraxellaceae</taxon>
        <taxon>Acinetobacter</taxon>
    </lineage>
</organism>
<keyword evidence="1" id="KW-0732">Signal</keyword>
<dbReference type="EMBL" id="WNDP01000013">
    <property type="protein sequence ID" value="KAF1027203.1"/>
    <property type="molecule type" value="Genomic_DNA"/>
</dbReference>
<evidence type="ECO:0000313" key="3">
    <source>
        <dbReference type="Proteomes" id="UP000490535"/>
    </source>
</evidence>
<sequence>MIRKVYACILLLSILVPAHAQELSCQQDYPKIIAPDLEHLGQDLKNNDYSFMQQKTHPSLINYVGGPENYQKLLTYAQNIFAQSNLEIQQVESSPPLYSYIVEQEEICFVPKTITMKLTGKTIKAPPSFMVAIRSRHSHQWTYLDGSGLQKNPKMLFILFPNFPKDVKVPFKTNTTP</sequence>